<dbReference type="RefSeq" id="WP_090714313.1">
    <property type="nucleotide sequence ID" value="NZ_CBCSKY010000008.1"/>
</dbReference>
<dbReference type="Proteomes" id="UP000199050">
    <property type="component" value="Unassembled WGS sequence"/>
</dbReference>
<protein>
    <submittedName>
        <fullName evidence="1">Uncharacterized protein</fullName>
    </submittedName>
</protein>
<proteinExistence type="predicted"/>
<evidence type="ECO:0000313" key="2">
    <source>
        <dbReference type="Proteomes" id="UP000199050"/>
    </source>
</evidence>
<dbReference type="AlphaFoldDB" id="A0A1G8Q4G0"/>
<dbReference type="PROSITE" id="PS51257">
    <property type="entry name" value="PROKAR_LIPOPROTEIN"/>
    <property type="match status" value="1"/>
</dbReference>
<name>A0A1G8Q4G0_9BACL</name>
<accession>A0A1G8Q4G0</accession>
<dbReference type="STRING" id="1174501.SAMN05216192_110159"/>
<evidence type="ECO:0000313" key="1">
    <source>
        <dbReference type="EMBL" id="SDI99593.1"/>
    </source>
</evidence>
<reference evidence="2" key="1">
    <citation type="submission" date="2016-10" db="EMBL/GenBank/DDBJ databases">
        <authorList>
            <person name="Varghese N."/>
            <person name="Submissions S."/>
        </authorList>
    </citation>
    <scope>NUCLEOTIDE SEQUENCE [LARGE SCALE GENOMIC DNA]</scope>
    <source>
        <strain evidence="2">CGMCC 1.11012</strain>
    </source>
</reference>
<dbReference type="OrthoDB" id="2591395at2"/>
<dbReference type="EMBL" id="FNDX01000010">
    <property type="protein sequence ID" value="SDI99593.1"/>
    <property type="molecule type" value="Genomic_DNA"/>
</dbReference>
<organism evidence="1 2">
    <name type="scientific">Paenibacillus typhae</name>
    <dbReference type="NCBI Taxonomy" id="1174501"/>
    <lineage>
        <taxon>Bacteria</taxon>
        <taxon>Bacillati</taxon>
        <taxon>Bacillota</taxon>
        <taxon>Bacilli</taxon>
        <taxon>Bacillales</taxon>
        <taxon>Paenibacillaceae</taxon>
        <taxon>Paenibacillus</taxon>
    </lineage>
</organism>
<sequence length="185" mass="20187">MPRVSKTIIVTVSLLFTLTGCFISGTDEDVQANSQETVAAAADIPAYDLSSLVIELPSGWELDKGDKLNYLMINERGEASGRISSSPYEANYEFKHALPNHSSVINDETIQLPAGDCRLITLDADNGPAASGITGTHNTYYGVVSIQDKVIYILDFTNLDKDLKSKQQFIDILNTISLQEPEVSQ</sequence>
<gene>
    <name evidence="1" type="ORF">SAMN05216192_110159</name>
</gene>
<keyword evidence="2" id="KW-1185">Reference proteome</keyword>